<evidence type="ECO:0000256" key="3">
    <source>
        <dbReference type="ARBA" id="ARBA00022692"/>
    </source>
</evidence>
<dbReference type="InterPro" id="IPR010432">
    <property type="entry name" value="RDD"/>
</dbReference>
<evidence type="ECO:0000256" key="6">
    <source>
        <dbReference type="SAM" id="Phobius"/>
    </source>
</evidence>
<dbReference type="InterPro" id="IPR051791">
    <property type="entry name" value="Pra-immunoreactive"/>
</dbReference>
<dbReference type="Pfam" id="PF06271">
    <property type="entry name" value="RDD"/>
    <property type="match status" value="1"/>
</dbReference>
<dbReference type="PANTHER" id="PTHR36115">
    <property type="entry name" value="PROLINE-RICH ANTIGEN HOMOLOG-RELATED"/>
    <property type="match status" value="1"/>
</dbReference>
<feature type="transmembrane region" description="Helical" evidence="6">
    <location>
        <begin position="115"/>
        <end position="138"/>
    </location>
</feature>
<dbReference type="GO" id="GO:0005886">
    <property type="term" value="C:plasma membrane"/>
    <property type="evidence" value="ECO:0007669"/>
    <property type="project" value="UniProtKB-SubCell"/>
</dbReference>
<sequence length="164" mass="18205">MAVKQLRPVGDFPPTGIFRRLFAAGYDLLLLLAALMVTTLLYLGAHILISGEPAAHQQAEEGAYVGDPILTLIVLVVTVAFYTWFWTKKGQSLGMQAWRIRLQQPDGQTITGRQALIRLAVAQASWLCAGLGFLWQLWDRQARTWHDIASGTQLVTLPKGTFKD</sequence>
<dbReference type="PANTHER" id="PTHR36115:SF10">
    <property type="entry name" value="RDD DOMAIN-CONTAINING PROTEIN"/>
    <property type="match status" value="1"/>
</dbReference>
<keyword evidence="2" id="KW-1003">Cell membrane</keyword>
<evidence type="ECO:0000256" key="1">
    <source>
        <dbReference type="ARBA" id="ARBA00004651"/>
    </source>
</evidence>
<dbReference type="RefSeq" id="WP_096003195.1">
    <property type="nucleotide sequence ID" value="NZ_NTMR01000002.1"/>
</dbReference>
<feature type="domain" description="RDD" evidence="7">
    <location>
        <begin position="15"/>
        <end position="151"/>
    </location>
</feature>
<keyword evidence="5 6" id="KW-0472">Membrane</keyword>
<keyword evidence="3 6" id="KW-0812">Transmembrane</keyword>
<evidence type="ECO:0000313" key="9">
    <source>
        <dbReference type="Proteomes" id="UP000242313"/>
    </source>
</evidence>
<accession>A0A2A3MMU2</accession>
<evidence type="ECO:0000259" key="7">
    <source>
        <dbReference type="Pfam" id="PF06271"/>
    </source>
</evidence>
<keyword evidence="4 6" id="KW-1133">Transmembrane helix</keyword>
<feature type="transmembrane region" description="Helical" evidence="6">
    <location>
        <begin position="28"/>
        <end position="49"/>
    </location>
</feature>
<feature type="transmembrane region" description="Helical" evidence="6">
    <location>
        <begin position="69"/>
        <end position="87"/>
    </location>
</feature>
<gene>
    <name evidence="8" type="ORF">CNQ84_01785</name>
</gene>
<protein>
    <recommendedName>
        <fullName evidence="7">RDD domain-containing protein</fullName>
    </recommendedName>
</protein>
<keyword evidence="9" id="KW-1185">Reference proteome</keyword>
<reference evidence="8 9" key="1">
    <citation type="submission" date="2017-09" db="EMBL/GenBank/DDBJ databases">
        <title>Pseudomonas abyssi sp. nov. isolated from Abyssopelagic Water.</title>
        <authorList>
            <person name="Wei Y."/>
        </authorList>
    </citation>
    <scope>NUCLEOTIDE SEQUENCE [LARGE SCALE GENOMIC DNA]</scope>
    <source>
        <strain evidence="8 9">MT5</strain>
    </source>
</reference>
<comment type="subcellular location">
    <subcellularLocation>
        <location evidence="1">Cell membrane</location>
        <topology evidence="1">Multi-pass membrane protein</topology>
    </subcellularLocation>
</comment>
<evidence type="ECO:0000256" key="5">
    <source>
        <dbReference type="ARBA" id="ARBA00023136"/>
    </source>
</evidence>
<name>A0A2A3MMU2_9PSED</name>
<evidence type="ECO:0000256" key="2">
    <source>
        <dbReference type="ARBA" id="ARBA00022475"/>
    </source>
</evidence>
<dbReference type="EMBL" id="NTMR01000002">
    <property type="protein sequence ID" value="PBK06128.1"/>
    <property type="molecule type" value="Genomic_DNA"/>
</dbReference>
<dbReference type="Proteomes" id="UP000242313">
    <property type="component" value="Unassembled WGS sequence"/>
</dbReference>
<organism evidence="8 9">
    <name type="scientific">Pseudomonas abyssi</name>
    <dbReference type="NCBI Taxonomy" id="170540"/>
    <lineage>
        <taxon>Bacteria</taxon>
        <taxon>Pseudomonadati</taxon>
        <taxon>Pseudomonadota</taxon>
        <taxon>Gammaproteobacteria</taxon>
        <taxon>Pseudomonadales</taxon>
        <taxon>Pseudomonadaceae</taxon>
        <taxon>Pseudomonas</taxon>
    </lineage>
</organism>
<dbReference type="AlphaFoldDB" id="A0A2A3MMU2"/>
<comment type="caution">
    <text evidence="8">The sequence shown here is derived from an EMBL/GenBank/DDBJ whole genome shotgun (WGS) entry which is preliminary data.</text>
</comment>
<evidence type="ECO:0000256" key="4">
    <source>
        <dbReference type="ARBA" id="ARBA00022989"/>
    </source>
</evidence>
<evidence type="ECO:0000313" key="8">
    <source>
        <dbReference type="EMBL" id="PBK06128.1"/>
    </source>
</evidence>
<proteinExistence type="predicted"/>